<keyword evidence="7" id="KW-0503">Monooxygenase</keyword>
<evidence type="ECO:0000313" key="9">
    <source>
        <dbReference type="Proteomes" id="UP000428333"/>
    </source>
</evidence>
<protein>
    <submittedName>
        <fullName evidence="8">Uncharacterized protein</fullName>
    </submittedName>
</protein>
<proteinExistence type="inferred from homology"/>
<dbReference type="Gene3D" id="1.10.630.10">
    <property type="entry name" value="Cytochrome P450"/>
    <property type="match status" value="1"/>
</dbReference>
<name>A0A6A4L114_9ERIC</name>
<dbReference type="PANTHER" id="PTHR47944">
    <property type="entry name" value="CYTOCHROME P450 98A9"/>
    <property type="match status" value="1"/>
</dbReference>
<reference evidence="8 9" key="1">
    <citation type="journal article" date="2019" name="Genome Biol. Evol.">
        <title>The Rhododendron genome and chromosomal organization provide insight into shared whole-genome duplications across the heath family (Ericaceae).</title>
        <authorList>
            <person name="Soza V.L."/>
            <person name="Lindsley D."/>
            <person name="Waalkes A."/>
            <person name="Ramage E."/>
            <person name="Patwardhan R.P."/>
            <person name="Burton J.N."/>
            <person name="Adey A."/>
            <person name="Kumar A."/>
            <person name="Qiu R."/>
            <person name="Shendure J."/>
            <person name="Hall B."/>
        </authorList>
    </citation>
    <scope>NUCLEOTIDE SEQUENCE [LARGE SCALE GENOMIC DNA]</scope>
    <source>
        <strain evidence="8">RSF 1966-606</strain>
    </source>
</reference>
<evidence type="ECO:0000256" key="2">
    <source>
        <dbReference type="ARBA" id="ARBA00010617"/>
    </source>
</evidence>
<keyword evidence="4" id="KW-0479">Metal-binding</keyword>
<gene>
    <name evidence="8" type="ORF">C3L33_19248</name>
</gene>
<dbReference type="GO" id="GO:0020037">
    <property type="term" value="F:heme binding"/>
    <property type="evidence" value="ECO:0007669"/>
    <property type="project" value="InterPro"/>
</dbReference>
<evidence type="ECO:0000256" key="1">
    <source>
        <dbReference type="ARBA" id="ARBA00001971"/>
    </source>
</evidence>
<dbReference type="Proteomes" id="UP000428333">
    <property type="component" value="Linkage Group LG12"/>
</dbReference>
<evidence type="ECO:0000313" key="8">
    <source>
        <dbReference type="EMBL" id="KAE9448859.1"/>
    </source>
</evidence>
<comment type="cofactor">
    <cofactor evidence="1">
        <name>heme</name>
        <dbReference type="ChEBI" id="CHEBI:30413"/>
    </cofactor>
</comment>
<dbReference type="AlphaFoldDB" id="A0A6A4L114"/>
<evidence type="ECO:0000256" key="7">
    <source>
        <dbReference type="ARBA" id="ARBA00023033"/>
    </source>
</evidence>
<dbReference type="GO" id="GO:0005506">
    <property type="term" value="F:iron ion binding"/>
    <property type="evidence" value="ECO:0007669"/>
    <property type="project" value="InterPro"/>
</dbReference>
<evidence type="ECO:0000256" key="5">
    <source>
        <dbReference type="ARBA" id="ARBA00023002"/>
    </source>
</evidence>
<comment type="similarity">
    <text evidence="2">Belongs to the cytochrome P450 family.</text>
</comment>
<sequence length="141" mass="16036">MSRLFALSGKPVVLKDHLSRVTLSIISRIVLGKKYFSESKHEKSIGYVKRMKALCKKFDRFHDHVIGEHKARKEAEKDFVPKDMVDLLLKLADDPNLEVQLTSDGVKGFIQHGGSLWTGTVRKNPLVAVLEPRLSDHLYEL</sequence>
<keyword evidence="9" id="KW-1185">Reference proteome</keyword>
<evidence type="ECO:0000256" key="4">
    <source>
        <dbReference type="ARBA" id="ARBA00022723"/>
    </source>
</evidence>
<organism evidence="8 9">
    <name type="scientific">Rhododendron williamsianum</name>
    <dbReference type="NCBI Taxonomy" id="262921"/>
    <lineage>
        <taxon>Eukaryota</taxon>
        <taxon>Viridiplantae</taxon>
        <taxon>Streptophyta</taxon>
        <taxon>Embryophyta</taxon>
        <taxon>Tracheophyta</taxon>
        <taxon>Spermatophyta</taxon>
        <taxon>Magnoliopsida</taxon>
        <taxon>eudicotyledons</taxon>
        <taxon>Gunneridae</taxon>
        <taxon>Pentapetalae</taxon>
        <taxon>asterids</taxon>
        <taxon>Ericales</taxon>
        <taxon>Ericaceae</taxon>
        <taxon>Ericoideae</taxon>
        <taxon>Rhodoreae</taxon>
        <taxon>Rhododendron</taxon>
    </lineage>
</organism>
<keyword evidence="3" id="KW-0349">Heme</keyword>
<dbReference type="SUPFAM" id="SSF48264">
    <property type="entry name" value="Cytochrome P450"/>
    <property type="match status" value="1"/>
</dbReference>
<dbReference type="PANTHER" id="PTHR47944:SF5">
    <property type="entry name" value="CYTOCHROME P450 71A1-LIKE"/>
    <property type="match status" value="1"/>
</dbReference>
<dbReference type="InterPro" id="IPR036396">
    <property type="entry name" value="Cyt_P450_sf"/>
</dbReference>
<evidence type="ECO:0000256" key="6">
    <source>
        <dbReference type="ARBA" id="ARBA00023004"/>
    </source>
</evidence>
<dbReference type="OrthoDB" id="2789670at2759"/>
<dbReference type="GO" id="GO:0004497">
    <property type="term" value="F:monooxygenase activity"/>
    <property type="evidence" value="ECO:0007669"/>
    <property type="project" value="UniProtKB-KW"/>
</dbReference>
<keyword evidence="6" id="KW-0408">Iron</keyword>
<evidence type="ECO:0000256" key="3">
    <source>
        <dbReference type="ARBA" id="ARBA00022617"/>
    </source>
</evidence>
<dbReference type="GO" id="GO:0016705">
    <property type="term" value="F:oxidoreductase activity, acting on paired donors, with incorporation or reduction of molecular oxygen"/>
    <property type="evidence" value="ECO:0007669"/>
    <property type="project" value="InterPro"/>
</dbReference>
<comment type="caution">
    <text evidence="8">The sequence shown here is derived from an EMBL/GenBank/DDBJ whole genome shotgun (WGS) entry which is preliminary data.</text>
</comment>
<feature type="non-terminal residue" evidence="8">
    <location>
        <position position="1"/>
    </location>
</feature>
<keyword evidence="5" id="KW-0560">Oxidoreductase</keyword>
<accession>A0A6A4L114</accession>
<dbReference type="EMBL" id="QEFC01003381">
    <property type="protein sequence ID" value="KAE9448859.1"/>
    <property type="molecule type" value="Genomic_DNA"/>
</dbReference>